<dbReference type="Gene3D" id="3.40.220.10">
    <property type="entry name" value="Leucine Aminopeptidase, subunit E, domain 1"/>
    <property type="match status" value="2"/>
</dbReference>
<name>A0A8T2U1D2_CERRI</name>
<dbReference type="Gene3D" id="3.40.50.300">
    <property type="entry name" value="P-loop containing nucleotide triphosphate hydrolases"/>
    <property type="match status" value="1"/>
</dbReference>
<keyword evidence="5" id="KW-1185">Reference proteome</keyword>
<dbReference type="InterPro" id="IPR002589">
    <property type="entry name" value="Macro_dom"/>
</dbReference>
<dbReference type="Pfam" id="PF13671">
    <property type="entry name" value="AAA_33"/>
    <property type="match status" value="1"/>
</dbReference>
<keyword evidence="1" id="KW-0934">Plastid</keyword>
<dbReference type="OrthoDB" id="3512845at2759"/>
<dbReference type="Pfam" id="PF16278">
    <property type="entry name" value="zf-C2HE"/>
    <property type="match status" value="1"/>
</dbReference>
<dbReference type="Pfam" id="PF10283">
    <property type="entry name" value="zf-CCHH"/>
    <property type="match status" value="1"/>
</dbReference>
<dbReference type="AlphaFoldDB" id="A0A8T2U1D2"/>
<dbReference type="SUPFAM" id="SSF54197">
    <property type="entry name" value="HIT-like"/>
    <property type="match status" value="1"/>
</dbReference>
<dbReference type="Gene3D" id="3.30.428.10">
    <property type="entry name" value="HIT-like"/>
    <property type="match status" value="1"/>
</dbReference>
<feature type="compositionally biased region" description="Polar residues" evidence="2">
    <location>
        <begin position="572"/>
        <end position="584"/>
    </location>
</feature>
<dbReference type="SMART" id="SM00506">
    <property type="entry name" value="A1pp"/>
    <property type="match status" value="1"/>
</dbReference>
<dbReference type="InterPro" id="IPR019406">
    <property type="entry name" value="APLF_PBZ"/>
</dbReference>
<dbReference type="PROSITE" id="PS51154">
    <property type="entry name" value="MACRO"/>
    <property type="match status" value="1"/>
</dbReference>
<dbReference type="GO" id="GO:0003725">
    <property type="term" value="F:double-stranded RNA binding"/>
    <property type="evidence" value="ECO:0007669"/>
    <property type="project" value="TreeGrafter"/>
</dbReference>
<dbReference type="SUPFAM" id="SSF52949">
    <property type="entry name" value="Macro domain-like"/>
    <property type="match status" value="2"/>
</dbReference>
<evidence type="ECO:0000259" key="3">
    <source>
        <dbReference type="PROSITE" id="PS51154"/>
    </source>
</evidence>
<dbReference type="GO" id="GO:0003697">
    <property type="term" value="F:single-stranded DNA binding"/>
    <property type="evidence" value="ECO:0007669"/>
    <property type="project" value="TreeGrafter"/>
</dbReference>
<dbReference type="GO" id="GO:1990165">
    <property type="term" value="F:single-strand break-containing DNA binding"/>
    <property type="evidence" value="ECO:0007669"/>
    <property type="project" value="TreeGrafter"/>
</dbReference>
<dbReference type="EMBL" id="CM035414">
    <property type="protein sequence ID" value="KAH7429062.1"/>
    <property type="molecule type" value="Genomic_DNA"/>
</dbReference>
<dbReference type="OMA" id="QDFNSKH"/>
<gene>
    <name evidence="4" type="ORF">KP509_09G029000</name>
</gene>
<organism evidence="4 5">
    <name type="scientific">Ceratopteris richardii</name>
    <name type="common">Triangle waterfern</name>
    <dbReference type="NCBI Taxonomy" id="49495"/>
    <lineage>
        <taxon>Eukaryota</taxon>
        <taxon>Viridiplantae</taxon>
        <taxon>Streptophyta</taxon>
        <taxon>Embryophyta</taxon>
        <taxon>Tracheophyta</taxon>
        <taxon>Polypodiopsida</taxon>
        <taxon>Polypodiidae</taxon>
        <taxon>Polypodiales</taxon>
        <taxon>Pteridineae</taxon>
        <taxon>Pteridaceae</taxon>
        <taxon>Parkerioideae</taxon>
        <taxon>Ceratopteris</taxon>
    </lineage>
</organism>
<accession>A0A8T2U1D2</accession>
<dbReference type="Pfam" id="PF01661">
    <property type="entry name" value="Macro"/>
    <property type="match status" value="1"/>
</dbReference>
<evidence type="ECO:0000256" key="1">
    <source>
        <dbReference type="ARBA" id="ARBA00022528"/>
    </source>
</evidence>
<evidence type="ECO:0000313" key="5">
    <source>
        <dbReference type="Proteomes" id="UP000825935"/>
    </source>
</evidence>
<reference evidence="4" key="1">
    <citation type="submission" date="2021-08" db="EMBL/GenBank/DDBJ databases">
        <title>WGS assembly of Ceratopteris richardii.</title>
        <authorList>
            <person name="Marchant D.B."/>
            <person name="Chen G."/>
            <person name="Jenkins J."/>
            <person name="Shu S."/>
            <person name="Leebens-Mack J."/>
            <person name="Grimwood J."/>
            <person name="Schmutz J."/>
            <person name="Soltis P."/>
            <person name="Soltis D."/>
            <person name="Chen Z.-H."/>
        </authorList>
    </citation>
    <scope>NUCLEOTIDE SEQUENCE</scope>
    <source>
        <strain evidence="4">Whitten #5841</strain>
        <tissue evidence="4">Leaf</tissue>
    </source>
</reference>
<dbReference type="GO" id="GO:0033699">
    <property type="term" value="F:DNA 5'-adenosine monophosphate hydrolase activity"/>
    <property type="evidence" value="ECO:0007669"/>
    <property type="project" value="TreeGrafter"/>
</dbReference>
<dbReference type="GO" id="GO:0030983">
    <property type="term" value="F:mismatched DNA binding"/>
    <property type="evidence" value="ECO:0007669"/>
    <property type="project" value="TreeGrafter"/>
</dbReference>
<keyword evidence="1" id="KW-0150">Chloroplast</keyword>
<evidence type="ECO:0000256" key="2">
    <source>
        <dbReference type="SAM" id="MobiDB-lite"/>
    </source>
</evidence>
<dbReference type="InterPro" id="IPR027417">
    <property type="entry name" value="P-loop_NTPase"/>
</dbReference>
<dbReference type="GO" id="GO:0000012">
    <property type="term" value="P:single strand break repair"/>
    <property type="evidence" value="ECO:0007669"/>
    <property type="project" value="TreeGrafter"/>
</dbReference>
<dbReference type="SUPFAM" id="SSF52540">
    <property type="entry name" value="P-loop containing nucleoside triphosphate hydrolases"/>
    <property type="match status" value="1"/>
</dbReference>
<feature type="domain" description="Macro" evidence="3">
    <location>
        <begin position="383"/>
        <end position="628"/>
    </location>
</feature>
<dbReference type="InterPro" id="IPR032566">
    <property type="entry name" value="Znf-C2HE"/>
</dbReference>
<protein>
    <recommendedName>
        <fullName evidence="3">Macro domain-containing protein</fullName>
    </recommendedName>
</protein>
<dbReference type="InterPro" id="IPR043472">
    <property type="entry name" value="Macro_dom-like"/>
</dbReference>
<sequence>MPECRYGSLCHRKNPEHWLKFSHPRTIHFQADSSNLLHGRLHISCTSYGDSYGHRKRMYKLNGDVSSLQSTGPMTESLNNVLLLLVGLPGSGKSTFCNKLMQSSPQKWKRICQDIISNGKRGTKDQCLKEAEKALCQGFNVMIDRCNLTIKQRQEFLQLATRISAQVHALILDIPVKICIQRAMQRIGHEGGLEGKHAPAAVQRMAQTLERPAEVEGFTSIFTCCTADDIERAFCMYHLDTQGDHRNNDNDKNVSGNVTGERVCGTSLGSNKYCTHDDIRKAFSTHQLDTQQDYRNNDKRVPGKLNSETEYGDNFSSINSSDAGFRTLAFPSISTSDFQFDHEKAADIIVDVASNFLQEFKGLGLRLVFVDLKENSDMLTRVRQKSTALGMRSEEFMVIAGDITKLRSSSKLECSFIANATNWRLRPGGGGVNAAIFNAAGEGLEIETKKRVKTLAPGSALTVPLPASSPLYMNEGVTHIIHVLGPNMNPQRPNCLQGNYVEGSKLLRDAYSCMFRAFASCVESQSDQPVNQITNPCKSKDKQNAFTILMQSAKRKSWTVDNSMKAKHHRQTTGQQEAESSMKSISAGESDDTFHKLELDGAKSTAESQGRSIISKGEIQRPSLSTGVSKVKQGDAWTEALRNIALHPEHYQNMTLKVTDQAVVINDKFPKARKHLLVLSRMDGLDSIKDLRSSHLALLYHMQSLGMEFVQAFLKEDISLVFRMGYHLDPSMRQLHMHIMSQDFDSPSLKNKKHWNSFTSTFFRDSKGVIEEIEKMGRVQPVDDESSLLTMELRCHRCRSVQPNIPRLKKHIHTCQQPFPAGLLQKGFLIMADNENGKK</sequence>
<dbReference type="PANTHER" id="PTHR12486:SF4">
    <property type="entry name" value="APRATAXIN"/>
    <property type="match status" value="1"/>
</dbReference>
<dbReference type="PANTHER" id="PTHR12486">
    <property type="entry name" value="APRATAXIN-RELATED"/>
    <property type="match status" value="1"/>
</dbReference>
<dbReference type="FunFam" id="3.40.50.300:FF:002337">
    <property type="entry name" value="Transcription factor bHLH140"/>
    <property type="match status" value="1"/>
</dbReference>
<dbReference type="Pfam" id="PF11969">
    <property type="entry name" value="DcpS_C"/>
    <property type="match status" value="1"/>
</dbReference>
<dbReference type="Proteomes" id="UP000825935">
    <property type="component" value="Chromosome 9"/>
</dbReference>
<proteinExistence type="predicted"/>
<dbReference type="InterPro" id="IPR036265">
    <property type="entry name" value="HIT-like_sf"/>
</dbReference>
<dbReference type="GO" id="GO:0005634">
    <property type="term" value="C:nucleus"/>
    <property type="evidence" value="ECO:0007669"/>
    <property type="project" value="TreeGrafter"/>
</dbReference>
<feature type="region of interest" description="Disordered" evidence="2">
    <location>
        <begin position="558"/>
        <end position="590"/>
    </location>
</feature>
<comment type="caution">
    <text evidence="4">The sequence shown here is derived from an EMBL/GenBank/DDBJ whole genome shotgun (WGS) entry which is preliminary data.</text>
</comment>
<dbReference type="FunFam" id="3.30.428.10:FF:000004">
    <property type="entry name" value="aprataxin isoform X2"/>
    <property type="match status" value="1"/>
</dbReference>
<evidence type="ECO:0000313" key="4">
    <source>
        <dbReference type="EMBL" id="KAH7429062.1"/>
    </source>
</evidence>